<dbReference type="RefSeq" id="WP_003348784.1">
    <property type="nucleotide sequence ID" value="NZ_ADWW01000004.1"/>
</dbReference>
<feature type="binding site" evidence="7">
    <location>
        <position position="90"/>
    </location>
    <ligand>
        <name>Mg(2+)</name>
        <dbReference type="ChEBI" id="CHEBI:18420"/>
        <label>2</label>
    </ligand>
</feature>
<dbReference type="PRINTS" id="PR00377">
    <property type="entry name" value="IMPHPHTASES"/>
</dbReference>
<keyword evidence="9" id="KW-1185">Reference proteome</keyword>
<dbReference type="Pfam" id="PF00459">
    <property type="entry name" value="Inositol_P"/>
    <property type="match status" value="1"/>
</dbReference>
<dbReference type="GO" id="GO:0007165">
    <property type="term" value="P:signal transduction"/>
    <property type="evidence" value="ECO:0007669"/>
    <property type="project" value="TreeGrafter"/>
</dbReference>
<evidence type="ECO:0000256" key="1">
    <source>
        <dbReference type="ARBA" id="ARBA00001033"/>
    </source>
</evidence>
<dbReference type="PANTHER" id="PTHR20854">
    <property type="entry name" value="INOSITOL MONOPHOSPHATASE"/>
    <property type="match status" value="1"/>
</dbReference>
<dbReference type="InterPro" id="IPR000760">
    <property type="entry name" value="Inositol_monophosphatase-like"/>
</dbReference>
<comment type="cofactor">
    <cofactor evidence="2 7">
        <name>Mg(2+)</name>
        <dbReference type="ChEBI" id="CHEBI:18420"/>
    </cofactor>
</comment>
<dbReference type="Gene3D" id="3.30.540.10">
    <property type="entry name" value="Fructose-1,6-Bisphosphatase, subunit A, domain 1"/>
    <property type="match status" value="1"/>
</dbReference>
<proteinExistence type="predicted"/>
<evidence type="ECO:0000256" key="5">
    <source>
        <dbReference type="ARBA" id="ARBA00022801"/>
    </source>
</evidence>
<dbReference type="CDD" id="cd01637">
    <property type="entry name" value="IMPase_like"/>
    <property type="match status" value="1"/>
</dbReference>
<dbReference type="eggNOG" id="COG0483">
    <property type="taxonomic scope" value="Bacteria"/>
</dbReference>
<keyword evidence="4 7" id="KW-0479">Metal-binding</keyword>
<accession>I3DYV5</accession>
<reference evidence="8 9" key="1">
    <citation type="journal article" date="2015" name="BMC Genomics">
        <title>Transcriptome analysis of thermophilic methylotrophic Bacillus methanolicus MGA3 using RNA-sequencing provides detailed insights into its previously uncharted transcriptional landscape.</title>
        <authorList>
            <person name="Irla M."/>
            <person name="Neshat A."/>
            <person name="Brautaset T."/>
            <person name="Ruckert C."/>
            <person name="Kalinowski J."/>
            <person name="Wendisch V.F."/>
        </authorList>
    </citation>
    <scope>NUCLEOTIDE SEQUENCE [LARGE SCALE GENOMIC DNA]</scope>
    <source>
        <strain evidence="9">MGA3 / ATCC 53907</strain>
    </source>
</reference>
<dbReference type="EMBL" id="CP007739">
    <property type="protein sequence ID" value="AIE59502.1"/>
    <property type="molecule type" value="Genomic_DNA"/>
</dbReference>
<evidence type="ECO:0000313" key="9">
    <source>
        <dbReference type="Proteomes" id="UP000027602"/>
    </source>
</evidence>
<dbReference type="GO" id="GO:0046872">
    <property type="term" value="F:metal ion binding"/>
    <property type="evidence" value="ECO:0007669"/>
    <property type="project" value="UniProtKB-KW"/>
</dbReference>
<feature type="binding site" evidence="7">
    <location>
        <position position="89"/>
    </location>
    <ligand>
        <name>Mg(2+)</name>
        <dbReference type="ChEBI" id="CHEBI:18420"/>
        <label>1</label>
        <note>catalytic</note>
    </ligand>
</feature>
<dbReference type="GO" id="GO:0006020">
    <property type="term" value="P:inositol metabolic process"/>
    <property type="evidence" value="ECO:0007669"/>
    <property type="project" value="TreeGrafter"/>
</dbReference>
<feature type="binding site" evidence="7">
    <location>
        <position position="87"/>
    </location>
    <ligand>
        <name>Mg(2+)</name>
        <dbReference type="ChEBI" id="CHEBI:18420"/>
        <label>1</label>
        <note>catalytic</note>
    </ligand>
</feature>
<dbReference type="AlphaFoldDB" id="I3DYV5"/>
<dbReference type="GO" id="GO:0046854">
    <property type="term" value="P:phosphatidylinositol phosphate biosynthetic process"/>
    <property type="evidence" value="ECO:0007669"/>
    <property type="project" value="InterPro"/>
</dbReference>
<evidence type="ECO:0000256" key="3">
    <source>
        <dbReference type="ARBA" id="ARBA00013106"/>
    </source>
</evidence>
<dbReference type="EC" id="3.1.3.25" evidence="3"/>
<dbReference type="OrthoDB" id="9772456at2"/>
<dbReference type="Proteomes" id="UP000027602">
    <property type="component" value="Chromosome"/>
</dbReference>
<dbReference type="STRING" id="796606.BMMGA3_05360"/>
<keyword evidence="6 7" id="KW-0460">Magnesium</keyword>
<keyword evidence="5 8" id="KW-0378">Hydrolase</keyword>
<feature type="binding site" evidence="7">
    <location>
        <position position="69"/>
    </location>
    <ligand>
        <name>Mg(2+)</name>
        <dbReference type="ChEBI" id="CHEBI:18420"/>
        <label>1</label>
        <note>catalytic</note>
    </ligand>
</feature>
<organism evidence="8 9">
    <name type="scientific">Bacillus methanolicus (strain MGA3 / ATCC 53907)</name>
    <dbReference type="NCBI Taxonomy" id="796606"/>
    <lineage>
        <taxon>Bacteria</taxon>
        <taxon>Bacillati</taxon>
        <taxon>Bacillota</taxon>
        <taxon>Bacilli</taxon>
        <taxon>Bacillales</taxon>
        <taxon>Bacillaceae</taxon>
        <taxon>Bacillus</taxon>
    </lineage>
</organism>
<dbReference type="PROSITE" id="PS00629">
    <property type="entry name" value="IMP_1"/>
    <property type="match status" value="1"/>
</dbReference>
<sequence>MTNWKEIDKNAKAWIKEAGERIKDSFPKTLDVQAKSNPNDLVTNIDKETEQFFITKIKEIYPDHYILGEEGFGDKLHNEKGIVWIIDPIDGTMNFVHQQRNFAISVGIYENGIGRIGLIYDVVHDELYHAFKGEGAYLNGKPLPPLKEVSVSEAIIGINATWITPNKRIDPTYLAALVKDVRGTRSYGSAALEITYVAAGRLDAYISLRLAPWDFAAGIVIIEELGGVVSSLRGEPIKIMEKNSLFVSKPGLHGAILKKYLKDGNW</sequence>
<feature type="binding site" evidence="7">
    <location>
        <position position="214"/>
    </location>
    <ligand>
        <name>Mg(2+)</name>
        <dbReference type="ChEBI" id="CHEBI:18420"/>
        <label>1</label>
        <note>catalytic</note>
    </ligand>
</feature>
<dbReference type="PROSITE" id="PS00630">
    <property type="entry name" value="IMP_2"/>
    <property type="match status" value="1"/>
</dbReference>
<dbReference type="FunFam" id="3.30.540.10:FF:000003">
    <property type="entry name" value="Inositol-1-monophosphatase"/>
    <property type="match status" value="1"/>
</dbReference>
<dbReference type="HOGENOM" id="CLU_044118_6_2_9"/>
<dbReference type="GO" id="GO:0008934">
    <property type="term" value="F:inositol monophosphate 1-phosphatase activity"/>
    <property type="evidence" value="ECO:0007669"/>
    <property type="project" value="TreeGrafter"/>
</dbReference>
<evidence type="ECO:0000256" key="6">
    <source>
        <dbReference type="ARBA" id="ARBA00022842"/>
    </source>
</evidence>
<dbReference type="Gene3D" id="3.40.190.80">
    <property type="match status" value="1"/>
</dbReference>
<evidence type="ECO:0000256" key="2">
    <source>
        <dbReference type="ARBA" id="ARBA00001946"/>
    </source>
</evidence>
<evidence type="ECO:0000313" key="8">
    <source>
        <dbReference type="EMBL" id="AIE59502.1"/>
    </source>
</evidence>
<dbReference type="PANTHER" id="PTHR20854:SF4">
    <property type="entry name" value="INOSITOL-1-MONOPHOSPHATASE-RELATED"/>
    <property type="match status" value="1"/>
</dbReference>
<dbReference type="InterPro" id="IPR020550">
    <property type="entry name" value="Inositol_monophosphatase_CS"/>
</dbReference>
<name>I3DYV5_BACMM</name>
<gene>
    <name evidence="8" type="primary">suhB</name>
    <name evidence="8" type="ORF">BMMGA3_05360</name>
</gene>
<dbReference type="SUPFAM" id="SSF56655">
    <property type="entry name" value="Carbohydrate phosphatase"/>
    <property type="match status" value="1"/>
</dbReference>
<evidence type="ECO:0000256" key="7">
    <source>
        <dbReference type="PIRSR" id="PIRSR600760-2"/>
    </source>
</evidence>
<dbReference type="KEGG" id="bmet:BMMGA3_05360"/>
<protein>
    <recommendedName>
        <fullName evidence="3">inositol-phosphate phosphatase</fullName>
        <ecNumber evidence="3">3.1.3.25</ecNumber>
    </recommendedName>
</protein>
<comment type="catalytic activity">
    <reaction evidence="1">
        <text>a myo-inositol phosphate + H2O = myo-inositol + phosphate</text>
        <dbReference type="Rhea" id="RHEA:24056"/>
        <dbReference type="ChEBI" id="CHEBI:15377"/>
        <dbReference type="ChEBI" id="CHEBI:17268"/>
        <dbReference type="ChEBI" id="CHEBI:43474"/>
        <dbReference type="ChEBI" id="CHEBI:84139"/>
        <dbReference type="EC" id="3.1.3.25"/>
    </reaction>
</comment>
<evidence type="ECO:0000256" key="4">
    <source>
        <dbReference type="ARBA" id="ARBA00022723"/>
    </source>
</evidence>
<dbReference type="InterPro" id="IPR020583">
    <property type="entry name" value="Inositol_monoP_metal-BS"/>
</dbReference>